<keyword evidence="3" id="KW-0813">Transport</keyword>
<dbReference type="PANTHER" id="PTHR30472">
    <property type="entry name" value="FERRIC ENTEROBACTIN TRANSPORT SYSTEM PERMEASE PROTEIN"/>
    <property type="match status" value="1"/>
</dbReference>
<dbReference type="GO" id="GO:0005886">
    <property type="term" value="C:plasma membrane"/>
    <property type="evidence" value="ECO:0007669"/>
    <property type="project" value="UniProtKB-SubCell"/>
</dbReference>
<reference evidence="9 10" key="1">
    <citation type="submission" date="2007-03" db="EMBL/GenBank/DDBJ databases">
        <authorList>
            <person name="Heidelberg J."/>
        </authorList>
    </citation>
    <scope>NUCLEOTIDE SEQUENCE [LARGE SCALE GENOMIC DNA]</scope>
    <source>
        <strain evidence="10">ATCC 39541 / Classical Ogawa 395 / O395</strain>
    </source>
</reference>
<keyword evidence="7 8" id="KW-0472">Membrane</keyword>
<gene>
    <name evidence="9" type="primary">viuD</name>
    <name evidence="9" type="ordered locus">VC0395_A0306</name>
</gene>
<dbReference type="PATRIC" id="fig|345073.21.peg.768"/>
<feature type="transmembrane region" description="Helical" evidence="8">
    <location>
        <begin position="166"/>
        <end position="187"/>
    </location>
</feature>
<feature type="transmembrane region" description="Helical" evidence="8">
    <location>
        <begin position="79"/>
        <end position="96"/>
    </location>
</feature>
<evidence type="ECO:0000256" key="8">
    <source>
        <dbReference type="SAM" id="Phobius"/>
    </source>
</evidence>
<name>A0A0H3AII9_VIBC3</name>
<sequence length="350" mass="37035">MNELMGIRVASSKRENPTLAGRDYWLMGLMLVALMGLTISSVFVGSRDIPYAVTFDALFHFDEQNTQHLLVHYLRVPRTGLAILVGAALGAAGVIMQAMTRNPLADPGILGVNAGAILMVVIGIAGFGLTDMLHYLWFGLFGAAATSVGVYLLAGINQSPNPVRVVLAGAAMTVVLLSMTHLIMLNSAQEVFNQFRHWSIGSLQGRGYEVLLPTSVFVLLGLIAAILLARGLDTVVLGHDAGKALGVNPLWIWIASAAVVTLLAGTATAAAGPISFLGLTAPHLARLWVGAEHRRLLPYSMLLGALLLLGADLAGRLIGSNDEISAGIMVALIGGPVFVLLVRRWKLSHL</sequence>
<keyword evidence="5 8" id="KW-0812">Transmembrane</keyword>
<accession>A0A0H3AII9</accession>
<evidence type="ECO:0000313" key="10">
    <source>
        <dbReference type="Proteomes" id="UP000000249"/>
    </source>
</evidence>
<dbReference type="RefSeq" id="WP_001880579.1">
    <property type="nucleotide sequence ID" value="NC_009457.1"/>
</dbReference>
<dbReference type="Proteomes" id="UP000000249">
    <property type="component" value="Chromosome 1"/>
</dbReference>
<feature type="transmembrane region" description="Helical" evidence="8">
    <location>
        <begin position="135"/>
        <end position="154"/>
    </location>
</feature>
<dbReference type="KEGG" id="vcr:VC395_0794"/>
<dbReference type="OrthoDB" id="9055647at2"/>
<dbReference type="GO" id="GO:0033214">
    <property type="term" value="P:siderophore-iron import into cell"/>
    <property type="evidence" value="ECO:0007669"/>
    <property type="project" value="TreeGrafter"/>
</dbReference>
<keyword evidence="6 8" id="KW-1133">Transmembrane helix</keyword>
<evidence type="ECO:0000256" key="1">
    <source>
        <dbReference type="ARBA" id="ARBA00004651"/>
    </source>
</evidence>
<feature type="transmembrane region" description="Helical" evidence="8">
    <location>
        <begin position="296"/>
        <end position="318"/>
    </location>
</feature>
<dbReference type="InterPro" id="IPR037294">
    <property type="entry name" value="ABC_BtuC-like"/>
</dbReference>
<feature type="transmembrane region" description="Helical" evidence="8">
    <location>
        <begin position="108"/>
        <end position="128"/>
    </location>
</feature>
<comment type="similarity">
    <text evidence="2">Belongs to the binding-protein-dependent transport system permease family. FecCD subfamily.</text>
</comment>
<comment type="subcellular location">
    <subcellularLocation>
        <location evidence="1">Cell membrane</location>
        <topology evidence="1">Multi-pass membrane protein</topology>
    </subcellularLocation>
</comment>
<dbReference type="CDD" id="cd06550">
    <property type="entry name" value="TM_ABC_iron-siderophores_like"/>
    <property type="match status" value="1"/>
</dbReference>
<evidence type="ECO:0000256" key="6">
    <source>
        <dbReference type="ARBA" id="ARBA00022989"/>
    </source>
</evidence>
<evidence type="ECO:0000256" key="7">
    <source>
        <dbReference type="ARBA" id="ARBA00023136"/>
    </source>
</evidence>
<protein>
    <submittedName>
        <fullName evidence="9">Vibriobactin and enterobactin ABC transporter, permease protein</fullName>
    </submittedName>
</protein>
<dbReference type="GO" id="GO:0022857">
    <property type="term" value="F:transmembrane transporter activity"/>
    <property type="evidence" value="ECO:0007669"/>
    <property type="project" value="InterPro"/>
</dbReference>
<dbReference type="eggNOG" id="COG0609">
    <property type="taxonomic scope" value="Bacteria"/>
</dbReference>
<dbReference type="KEGG" id="vco:VC0395_A0306"/>
<feature type="transmembrane region" description="Helical" evidence="8">
    <location>
        <begin position="208"/>
        <end position="230"/>
    </location>
</feature>
<evidence type="ECO:0000256" key="4">
    <source>
        <dbReference type="ARBA" id="ARBA00022475"/>
    </source>
</evidence>
<keyword evidence="4" id="KW-1003">Cell membrane</keyword>
<evidence type="ECO:0000313" key="9">
    <source>
        <dbReference type="EMBL" id="ABQ20304.1"/>
    </source>
</evidence>
<dbReference type="Gene3D" id="1.10.3470.10">
    <property type="entry name" value="ABC transporter involved in vitamin B12 uptake, BtuC"/>
    <property type="match status" value="1"/>
</dbReference>
<evidence type="ECO:0000256" key="2">
    <source>
        <dbReference type="ARBA" id="ARBA00007935"/>
    </source>
</evidence>
<dbReference type="EMBL" id="CP000627">
    <property type="protein sequence ID" value="ABQ20304.1"/>
    <property type="molecule type" value="Genomic_DNA"/>
</dbReference>
<evidence type="ECO:0000256" key="3">
    <source>
        <dbReference type="ARBA" id="ARBA00022448"/>
    </source>
</evidence>
<feature type="transmembrane region" description="Helical" evidence="8">
    <location>
        <begin position="250"/>
        <end position="276"/>
    </location>
</feature>
<dbReference type="FunFam" id="1.10.3470.10:FF:000001">
    <property type="entry name" value="Vitamin B12 ABC transporter permease BtuC"/>
    <property type="match status" value="1"/>
</dbReference>
<dbReference type="AlphaFoldDB" id="A0A0H3AII9"/>
<dbReference type="InterPro" id="IPR000522">
    <property type="entry name" value="ABC_transptr_permease_BtuC"/>
</dbReference>
<organism evidence="9 10">
    <name type="scientific">Vibrio cholerae serotype O1 (strain ATCC 39541 / Classical Ogawa 395 / O395)</name>
    <dbReference type="NCBI Taxonomy" id="345073"/>
    <lineage>
        <taxon>Bacteria</taxon>
        <taxon>Pseudomonadati</taxon>
        <taxon>Pseudomonadota</taxon>
        <taxon>Gammaproteobacteria</taxon>
        <taxon>Vibrionales</taxon>
        <taxon>Vibrionaceae</taxon>
        <taxon>Vibrio</taxon>
    </lineage>
</organism>
<dbReference type="PANTHER" id="PTHR30472:SF1">
    <property type="entry name" value="FE(3+) DICITRATE TRANSPORT SYSTEM PERMEASE PROTEIN FECC-RELATED"/>
    <property type="match status" value="1"/>
</dbReference>
<feature type="transmembrane region" description="Helical" evidence="8">
    <location>
        <begin position="324"/>
        <end position="342"/>
    </location>
</feature>
<dbReference type="Pfam" id="PF01032">
    <property type="entry name" value="FecCD"/>
    <property type="match status" value="1"/>
</dbReference>
<feature type="transmembrane region" description="Helical" evidence="8">
    <location>
        <begin position="24"/>
        <end position="44"/>
    </location>
</feature>
<proteinExistence type="inferred from homology"/>
<evidence type="ECO:0000256" key="5">
    <source>
        <dbReference type="ARBA" id="ARBA00022692"/>
    </source>
</evidence>
<dbReference type="SUPFAM" id="SSF81345">
    <property type="entry name" value="ABC transporter involved in vitamin B12 uptake, BtuC"/>
    <property type="match status" value="1"/>
</dbReference>